<evidence type="ECO:0000256" key="4">
    <source>
        <dbReference type="ARBA" id="ARBA00022737"/>
    </source>
</evidence>
<evidence type="ECO:0000256" key="3">
    <source>
        <dbReference type="ARBA" id="ARBA00022448"/>
    </source>
</evidence>
<sequence length="1091" mass="123538">MSFQLQNSEVLARLKPFGISFEKSLSDLIKGIRSTSKDSPESLSAYLNSVILECKNELQTTDIETKASAILKLTYLEMYGFDMSWSNFQILEVMSSNKFQQKRIGYLAAIQSFKNEQDLLILATNQFKKDLNSTNHIEIGLALSGIATIVTPNLSKDINDDVVIKLSHSSPYIRKKAILAMFKIFLQYPESLKMNFDKVIDKLDDPDLAVVSATINVICEISKKQPKIFINYLPKFFAILQDSKNNWLIIRILKLFQSLSKVEPRIKKKIIPIILDLMTKTKASSLIYECINCISNGSMLDPGSSKDKDTAKFCISKLMEFFKTNDSNLKFVGLIALINLVKIFPTFIKSINGVSAVIMDCLNDNDLIIKRKALGICHFLVDENNLVEVVKVLLVQLIPAENYSLSETLQEEIVSKILEISNQNNYDLIPNFKWYIAVLRDVMNLTLLGNSNRIISGSILPVADYSTSGSSKISTQIGQEFKNLATKVPSVRSSVINSFIFTYIQDIRILENCSPLLKDFYWILGEYIDEIKVDGYEEDVEEDDESIEHVNVDDSQLSLGKKIEILNTIVNVKVDQALGLANGRFLISKKLLTLDNPEVLIVLVQALVKVLNSIFSDLIKFYSLDGKTLDAEHFNQLTYYLYKVIEFLGALENHTNYEVQERSLSWLEFLKLLLEALTNGDLEQVVKLRNEEVEYYKSLAAKERTRVRDVLESEEELEELEEDDEEDEDEEEDEYEDLDSSDEEEAQEEDHAEKSEVDRPLISLEADLELKANPFSEDIKESLLESNGVENKALDSLNKELPILLTHILPSFFKSYQLNPIEKNAQRKIAIPANLDLVTQINTPPAQDASDSEDFEDDYDLFLSDQETNVDKTLSSVHTSDGEEDYKKKQERLDRLRDDPYYITSGKESAKKSKLKSKKPLLLNESSPEVGSEKTSISSLNPEIKEKKTKAKKLRKEKVVILSEEILDGIADEPEQVEAQTISKKKKNAFKIDSSNLDNFDISASVAPEETGAGKEFEYEIDLDELRKKLADSSIEKKPKKSKKEKSKKEGSSKKEKSKSKTTKNLGAPGTTIVAVKKPKKTKKKKAVIIE</sequence>
<dbReference type="GO" id="GO:0005794">
    <property type="term" value="C:Golgi apparatus"/>
    <property type="evidence" value="ECO:0007669"/>
    <property type="project" value="UniProtKB-SubCell"/>
</dbReference>
<evidence type="ECO:0000256" key="1">
    <source>
        <dbReference type="ARBA" id="ARBA00004308"/>
    </source>
</evidence>
<dbReference type="InterPro" id="IPR016024">
    <property type="entry name" value="ARM-type_fold"/>
</dbReference>
<organism evidence="10 11">
    <name type="scientific">Suhomyces tanzawaensis NRRL Y-17324</name>
    <dbReference type="NCBI Taxonomy" id="984487"/>
    <lineage>
        <taxon>Eukaryota</taxon>
        <taxon>Fungi</taxon>
        <taxon>Dikarya</taxon>
        <taxon>Ascomycota</taxon>
        <taxon>Saccharomycotina</taxon>
        <taxon>Pichiomycetes</taxon>
        <taxon>Debaryomycetaceae</taxon>
        <taxon>Suhomyces</taxon>
    </lineage>
</organism>
<evidence type="ECO:0000313" key="10">
    <source>
        <dbReference type="EMBL" id="ODV78438.1"/>
    </source>
</evidence>
<evidence type="ECO:0000256" key="7">
    <source>
        <dbReference type="PIRNR" id="PIRNR037092"/>
    </source>
</evidence>
<dbReference type="Pfam" id="PF01602">
    <property type="entry name" value="Adaptin_N"/>
    <property type="match status" value="1"/>
</dbReference>
<comment type="subcellular location">
    <subcellularLocation>
        <location evidence="1">Endomembrane system</location>
    </subcellularLocation>
    <subcellularLocation>
        <location evidence="7">Golgi apparatus</location>
    </subcellularLocation>
</comment>
<dbReference type="STRING" id="984487.A0A1E4SFZ9"/>
<gene>
    <name evidence="10" type="ORF">CANTADRAFT_53440</name>
</gene>
<comment type="function">
    <text evidence="7">Part of the AP-3 complex, an adaptor-related complex which is not clathrin-associated. The complex is associated with the Golgi region as well as more peripheral structures. It facilitates the budding of vesicles from the Golgi membrane.</text>
</comment>
<evidence type="ECO:0000313" key="11">
    <source>
        <dbReference type="Proteomes" id="UP000094285"/>
    </source>
</evidence>
<dbReference type="GeneID" id="30984342"/>
<name>A0A1E4SFZ9_9ASCO</name>
<feature type="region of interest" description="Disordered" evidence="8">
    <location>
        <begin position="872"/>
        <end position="939"/>
    </location>
</feature>
<dbReference type="GO" id="GO:0006623">
    <property type="term" value="P:protein targeting to vacuole"/>
    <property type="evidence" value="ECO:0007669"/>
    <property type="project" value="TreeGrafter"/>
</dbReference>
<proteinExistence type="inferred from homology"/>
<keyword evidence="11" id="KW-1185">Reference proteome</keyword>
<keyword evidence="3 7" id="KW-0813">Transport</keyword>
<feature type="compositionally biased region" description="Acidic residues" evidence="8">
    <location>
        <begin position="712"/>
        <end position="748"/>
    </location>
</feature>
<accession>A0A1E4SFZ9</accession>
<feature type="region of interest" description="Disordered" evidence="8">
    <location>
        <begin position="710"/>
        <end position="759"/>
    </location>
</feature>
<keyword evidence="4" id="KW-0677">Repeat</keyword>
<dbReference type="GO" id="GO:0010008">
    <property type="term" value="C:endosome membrane"/>
    <property type="evidence" value="ECO:0007669"/>
    <property type="project" value="TreeGrafter"/>
</dbReference>
<evidence type="ECO:0000259" key="9">
    <source>
        <dbReference type="Pfam" id="PF01602"/>
    </source>
</evidence>
<protein>
    <recommendedName>
        <fullName evidence="7">AP-3 complex subunit delta</fullName>
    </recommendedName>
</protein>
<dbReference type="RefSeq" id="XP_020063560.1">
    <property type="nucleotide sequence ID" value="XM_020210206.1"/>
</dbReference>
<evidence type="ECO:0000256" key="8">
    <source>
        <dbReference type="SAM" id="MobiDB-lite"/>
    </source>
</evidence>
<keyword evidence="7" id="KW-0333">Golgi apparatus</keyword>
<keyword evidence="5 7" id="KW-0653">Protein transport</keyword>
<evidence type="ECO:0000256" key="2">
    <source>
        <dbReference type="ARBA" id="ARBA00006613"/>
    </source>
</evidence>
<comment type="similarity">
    <text evidence="2 7">Belongs to the adaptor complexes large subunit family.</text>
</comment>
<dbReference type="InterPro" id="IPR011989">
    <property type="entry name" value="ARM-like"/>
</dbReference>
<dbReference type="AlphaFoldDB" id="A0A1E4SFZ9"/>
<dbReference type="Proteomes" id="UP000094285">
    <property type="component" value="Unassembled WGS sequence"/>
</dbReference>
<dbReference type="InterPro" id="IPR002553">
    <property type="entry name" value="Clathrin/coatomer_adapt-like_N"/>
</dbReference>
<keyword evidence="6" id="KW-0472">Membrane</keyword>
<reference evidence="11" key="1">
    <citation type="submission" date="2016-05" db="EMBL/GenBank/DDBJ databases">
        <title>Comparative genomics of biotechnologically important yeasts.</title>
        <authorList>
            <consortium name="DOE Joint Genome Institute"/>
            <person name="Riley R."/>
            <person name="Haridas S."/>
            <person name="Wolfe K.H."/>
            <person name="Lopes M.R."/>
            <person name="Hittinger C.T."/>
            <person name="Goker M."/>
            <person name="Salamov A."/>
            <person name="Wisecaver J."/>
            <person name="Long T.M."/>
            <person name="Aerts A.L."/>
            <person name="Barry K."/>
            <person name="Choi C."/>
            <person name="Clum A."/>
            <person name="Coughlan A.Y."/>
            <person name="Deshpande S."/>
            <person name="Douglass A.P."/>
            <person name="Hanson S.J."/>
            <person name="Klenk H.-P."/>
            <person name="Labutti K."/>
            <person name="Lapidus A."/>
            <person name="Lindquist E."/>
            <person name="Lipzen A."/>
            <person name="Meier-Kolthoff J.P."/>
            <person name="Ohm R.A."/>
            <person name="Otillar R.P."/>
            <person name="Pangilinan J."/>
            <person name="Peng Y."/>
            <person name="Rokas A."/>
            <person name="Rosa C.A."/>
            <person name="Scheuner C."/>
            <person name="Sibirny A.A."/>
            <person name="Slot J.C."/>
            <person name="Stielow J.B."/>
            <person name="Sun H."/>
            <person name="Kurtzman C.P."/>
            <person name="Blackwell M."/>
            <person name="Grigoriev I.V."/>
            <person name="Jeffries T.W."/>
        </authorList>
    </citation>
    <scope>NUCLEOTIDE SEQUENCE [LARGE SCALE GENOMIC DNA]</scope>
    <source>
        <strain evidence="11">NRRL Y-17324</strain>
    </source>
</reference>
<dbReference type="EMBL" id="KV453913">
    <property type="protein sequence ID" value="ODV78438.1"/>
    <property type="molecule type" value="Genomic_DNA"/>
</dbReference>
<dbReference type="InterPro" id="IPR017105">
    <property type="entry name" value="AP3_complex_dsu"/>
</dbReference>
<feature type="compositionally biased region" description="Basic and acidic residues" evidence="8">
    <location>
        <begin position="885"/>
        <end position="900"/>
    </location>
</feature>
<dbReference type="PANTHER" id="PTHR22781">
    <property type="entry name" value="DELTA ADAPTIN-RELATED"/>
    <property type="match status" value="1"/>
</dbReference>
<feature type="domain" description="Clathrin/coatomer adaptor adaptin-like N-terminal" evidence="9">
    <location>
        <begin position="53"/>
        <end position="671"/>
    </location>
</feature>
<dbReference type="PANTHER" id="PTHR22781:SF12">
    <property type="entry name" value="AP-3 COMPLEX SUBUNIT DELTA-1"/>
    <property type="match status" value="1"/>
</dbReference>
<dbReference type="GO" id="GO:0006896">
    <property type="term" value="P:Golgi to vacuole transport"/>
    <property type="evidence" value="ECO:0007669"/>
    <property type="project" value="TreeGrafter"/>
</dbReference>
<dbReference type="GO" id="GO:0030123">
    <property type="term" value="C:AP-3 adaptor complex"/>
    <property type="evidence" value="ECO:0007669"/>
    <property type="project" value="InterPro"/>
</dbReference>
<feature type="region of interest" description="Disordered" evidence="8">
    <location>
        <begin position="1030"/>
        <end position="1091"/>
    </location>
</feature>
<comment type="subunit">
    <text evidence="7">Adaptor protein complex 3 (AP-3) is a heterotetramer.</text>
</comment>
<evidence type="ECO:0000256" key="6">
    <source>
        <dbReference type="ARBA" id="ARBA00023136"/>
    </source>
</evidence>
<dbReference type="SUPFAM" id="SSF48371">
    <property type="entry name" value="ARM repeat"/>
    <property type="match status" value="1"/>
</dbReference>
<dbReference type="Gene3D" id="1.25.10.10">
    <property type="entry name" value="Leucine-rich Repeat Variant"/>
    <property type="match status" value="1"/>
</dbReference>
<dbReference type="PIRSF" id="PIRSF037092">
    <property type="entry name" value="AP3_complex_delta"/>
    <property type="match status" value="1"/>
</dbReference>
<feature type="compositionally biased region" description="Basic residues" evidence="8">
    <location>
        <begin position="1077"/>
        <end position="1091"/>
    </location>
</feature>
<evidence type="ECO:0000256" key="5">
    <source>
        <dbReference type="ARBA" id="ARBA00022927"/>
    </source>
</evidence>
<dbReference type="OrthoDB" id="10264595at2759"/>
<feature type="compositionally biased region" description="Basic and acidic residues" evidence="8">
    <location>
        <begin position="749"/>
        <end position="759"/>
    </location>
</feature>